<sequence>MYGEYRRKANSATWLCRERFPEGPFPTNETIRNVVKLLRKTGHVTSRSRTGRSHEVGRQVQPEAVLTFAVSHPQSSTRGMSEKCGLSRSLISKLLNEERAHLYRLRPEQVLLARMLRDVMMSASLA</sequence>
<comment type="caution">
    <text evidence="2">The sequence shown here is derived from an EMBL/GenBank/DDBJ whole genome shotgun (WGS) entry which is preliminary data.</text>
</comment>
<reference evidence="2 3" key="1">
    <citation type="journal article" date="2019" name="Sci. Rep.">
        <title>Orb-weaving spider Araneus ventricosus genome elucidates the spidroin gene catalogue.</title>
        <authorList>
            <person name="Kono N."/>
            <person name="Nakamura H."/>
            <person name="Ohtoshi R."/>
            <person name="Moran D.A.P."/>
            <person name="Shinohara A."/>
            <person name="Yoshida Y."/>
            <person name="Fujiwara M."/>
            <person name="Mori M."/>
            <person name="Tomita M."/>
            <person name="Arakawa K."/>
        </authorList>
    </citation>
    <scope>NUCLEOTIDE SEQUENCE [LARGE SCALE GENOMIC DNA]</scope>
</reference>
<evidence type="ECO:0000259" key="1">
    <source>
        <dbReference type="Pfam" id="PF16087"/>
    </source>
</evidence>
<gene>
    <name evidence="2" type="ORF">AVEN_257776_1</name>
</gene>
<dbReference type="InterPro" id="IPR032135">
    <property type="entry name" value="DUF4817"/>
</dbReference>
<evidence type="ECO:0000313" key="3">
    <source>
        <dbReference type="Proteomes" id="UP000499080"/>
    </source>
</evidence>
<organism evidence="2 3">
    <name type="scientific">Araneus ventricosus</name>
    <name type="common">Orbweaver spider</name>
    <name type="synonym">Epeira ventricosa</name>
    <dbReference type="NCBI Taxonomy" id="182803"/>
    <lineage>
        <taxon>Eukaryota</taxon>
        <taxon>Metazoa</taxon>
        <taxon>Ecdysozoa</taxon>
        <taxon>Arthropoda</taxon>
        <taxon>Chelicerata</taxon>
        <taxon>Arachnida</taxon>
        <taxon>Araneae</taxon>
        <taxon>Araneomorphae</taxon>
        <taxon>Entelegynae</taxon>
        <taxon>Araneoidea</taxon>
        <taxon>Araneidae</taxon>
        <taxon>Araneus</taxon>
    </lineage>
</organism>
<dbReference type="Pfam" id="PF16087">
    <property type="entry name" value="DUF4817"/>
    <property type="match status" value="1"/>
</dbReference>
<dbReference type="EMBL" id="BGPR01004438">
    <property type="protein sequence ID" value="GBM99662.1"/>
    <property type="molecule type" value="Genomic_DNA"/>
</dbReference>
<dbReference type="Proteomes" id="UP000499080">
    <property type="component" value="Unassembled WGS sequence"/>
</dbReference>
<evidence type="ECO:0000313" key="2">
    <source>
        <dbReference type="EMBL" id="GBM99662.1"/>
    </source>
</evidence>
<keyword evidence="3" id="KW-1185">Reference proteome</keyword>
<proteinExistence type="predicted"/>
<accession>A0A4Y2KE16</accession>
<protein>
    <recommendedName>
        <fullName evidence="1">DUF4817 domain-containing protein</fullName>
    </recommendedName>
</protein>
<name>A0A4Y2KE16_ARAVE</name>
<feature type="domain" description="DUF4817" evidence="1">
    <location>
        <begin position="2"/>
        <end position="45"/>
    </location>
</feature>
<dbReference type="AlphaFoldDB" id="A0A4Y2KE16"/>